<dbReference type="InterPro" id="IPR037410">
    <property type="entry name" value="BudR_PBP2"/>
</dbReference>
<dbReference type="Gene3D" id="1.10.10.10">
    <property type="entry name" value="Winged helix-like DNA-binding domain superfamily/Winged helix DNA-binding domain"/>
    <property type="match status" value="1"/>
</dbReference>
<dbReference type="Pfam" id="PF00126">
    <property type="entry name" value="HTH_1"/>
    <property type="match status" value="1"/>
</dbReference>
<evidence type="ECO:0000313" key="7">
    <source>
        <dbReference type="Proteomes" id="UP000298781"/>
    </source>
</evidence>
<protein>
    <submittedName>
        <fullName evidence="6">LysR family transcriptional regulator</fullName>
    </submittedName>
</protein>
<dbReference type="GO" id="GO:0003677">
    <property type="term" value="F:DNA binding"/>
    <property type="evidence" value="ECO:0007669"/>
    <property type="project" value="UniProtKB-KW"/>
</dbReference>
<keyword evidence="3" id="KW-0238">DNA-binding</keyword>
<feature type="domain" description="HTH lysR-type" evidence="5">
    <location>
        <begin position="4"/>
        <end position="61"/>
    </location>
</feature>
<dbReference type="GO" id="GO:0032993">
    <property type="term" value="C:protein-DNA complex"/>
    <property type="evidence" value="ECO:0007669"/>
    <property type="project" value="TreeGrafter"/>
</dbReference>
<keyword evidence="2" id="KW-0805">Transcription regulation</keyword>
<name>A0A4D7BK26_9HYPH</name>
<dbReference type="SUPFAM" id="SSF46785">
    <property type="entry name" value="Winged helix' DNA-binding domain"/>
    <property type="match status" value="1"/>
</dbReference>
<dbReference type="InterPro" id="IPR036390">
    <property type="entry name" value="WH_DNA-bd_sf"/>
</dbReference>
<dbReference type="PANTHER" id="PTHR30346:SF30">
    <property type="entry name" value="SMALL NEUTRAL PROTEASE REGULATORY PROTEIN"/>
    <property type="match status" value="1"/>
</dbReference>
<dbReference type="GO" id="GO:0003700">
    <property type="term" value="F:DNA-binding transcription factor activity"/>
    <property type="evidence" value="ECO:0007669"/>
    <property type="project" value="InterPro"/>
</dbReference>
<dbReference type="InterPro" id="IPR005119">
    <property type="entry name" value="LysR_subst-bd"/>
</dbReference>
<dbReference type="AlphaFoldDB" id="A0A4D7BK26"/>
<dbReference type="InterPro" id="IPR000847">
    <property type="entry name" value="LysR_HTH_N"/>
</dbReference>
<dbReference type="FunFam" id="1.10.10.10:FF:000001">
    <property type="entry name" value="LysR family transcriptional regulator"/>
    <property type="match status" value="1"/>
</dbReference>
<evidence type="ECO:0000256" key="1">
    <source>
        <dbReference type="ARBA" id="ARBA00009437"/>
    </source>
</evidence>
<dbReference type="OrthoDB" id="7216893at2"/>
<dbReference type="SUPFAM" id="SSF53850">
    <property type="entry name" value="Periplasmic binding protein-like II"/>
    <property type="match status" value="1"/>
</dbReference>
<proteinExistence type="inferred from homology"/>
<dbReference type="Proteomes" id="UP000298781">
    <property type="component" value="Chromosome"/>
</dbReference>
<evidence type="ECO:0000259" key="5">
    <source>
        <dbReference type="PROSITE" id="PS50931"/>
    </source>
</evidence>
<dbReference type="PRINTS" id="PR00039">
    <property type="entry name" value="HTHLYSR"/>
</dbReference>
<reference evidence="6 7" key="1">
    <citation type="submission" date="2019-04" db="EMBL/GenBank/DDBJ databases">
        <title>Phreatobacter aquaticus sp. nov.</title>
        <authorList>
            <person name="Choi A."/>
        </authorList>
    </citation>
    <scope>NUCLEOTIDE SEQUENCE [LARGE SCALE GENOMIC DNA]</scope>
    <source>
        <strain evidence="6 7">KCTC 52518</strain>
    </source>
</reference>
<dbReference type="Pfam" id="PF03466">
    <property type="entry name" value="LysR_substrate"/>
    <property type="match status" value="1"/>
</dbReference>
<keyword evidence="4" id="KW-0804">Transcription</keyword>
<dbReference type="CDD" id="cd08451">
    <property type="entry name" value="PBP2_BudR"/>
    <property type="match status" value="1"/>
</dbReference>
<dbReference type="KEGG" id="pstg:E8M01_29970"/>
<dbReference type="PANTHER" id="PTHR30346">
    <property type="entry name" value="TRANSCRIPTIONAL DUAL REGULATOR HCAR-RELATED"/>
    <property type="match status" value="1"/>
</dbReference>
<evidence type="ECO:0000256" key="3">
    <source>
        <dbReference type="ARBA" id="ARBA00023125"/>
    </source>
</evidence>
<accession>A0A4D7BK26</accession>
<dbReference type="Gene3D" id="3.40.190.10">
    <property type="entry name" value="Periplasmic binding protein-like II"/>
    <property type="match status" value="2"/>
</dbReference>
<evidence type="ECO:0000256" key="4">
    <source>
        <dbReference type="ARBA" id="ARBA00023163"/>
    </source>
</evidence>
<dbReference type="EMBL" id="CP039690">
    <property type="protein sequence ID" value="QCI68087.1"/>
    <property type="molecule type" value="Genomic_DNA"/>
</dbReference>
<keyword evidence="7" id="KW-1185">Reference proteome</keyword>
<sequence length="308" mass="32658">MPMIDLRQLRYFIAVAEEGHVTRAAERLGMQQPPLSQQIRAMEAEIGVVLFHRLPRGMQLTESGQALLGDARSIIAQLERALETARRVARGETGRVAVGFTSSAAFHPFVLSAIRAFGEAAPDVSLLLEEGGTVELVEALRAERLDAAFVRAPAGEAAGIVIEPLLEEPMLAALPSQHHLARGRGGRPRDSIALADLAGETFILYRRPTGPGLYDAIIAACRAAGFSPRIGQEAPRMPSTLSLVAAGLGVSIIPASMRRLETEGIAYLGLTDAPQLVAPLHLAYRAGALSAATGRLIGQVRDMAAGRG</sequence>
<dbReference type="InterPro" id="IPR036388">
    <property type="entry name" value="WH-like_DNA-bd_sf"/>
</dbReference>
<evidence type="ECO:0000313" key="6">
    <source>
        <dbReference type="EMBL" id="QCI68087.1"/>
    </source>
</evidence>
<gene>
    <name evidence="6" type="ORF">E8M01_29970</name>
</gene>
<dbReference type="PROSITE" id="PS50931">
    <property type="entry name" value="HTH_LYSR"/>
    <property type="match status" value="1"/>
</dbReference>
<comment type="similarity">
    <text evidence="1">Belongs to the LysR transcriptional regulatory family.</text>
</comment>
<evidence type="ECO:0000256" key="2">
    <source>
        <dbReference type="ARBA" id="ARBA00023015"/>
    </source>
</evidence>
<organism evidence="6 7">
    <name type="scientific">Phreatobacter stygius</name>
    <dbReference type="NCBI Taxonomy" id="1940610"/>
    <lineage>
        <taxon>Bacteria</taxon>
        <taxon>Pseudomonadati</taxon>
        <taxon>Pseudomonadota</taxon>
        <taxon>Alphaproteobacteria</taxon>
        <taxon>Hyphomicrobiales</taxon>
        <taxon>Phreatobacteraceae</taxon>
        <taxon>Phreatobacter</taxon>
    </lineage>
</organism>